<dbReference type="EMBL" id="JAPWDO010000003">
    <property type="protein sequence ID" value="KAJ5479384.1"/>
    <property type="molecule type" value="Genomic_DNA"/>
</dbReference>
<organism evidence="1 2">
    <name type="scientific">Penicillium desertorum</name>
    <dbReference type="NCBI Taxonomy" id="1303715"/>
    <lineage>
        <taxon>Eukaryota</taxon>
        <taxon>Fungi</taxon>
        <taxon>Dikarya</taxon>
        <taxon>Ascomycota</taxon>
        <taxon>Pezizomycotina</taxon>
        <taxon>Eurotiomycetes</taxon>
        <taxon>Eurotiomycetidae</taxon>
        <taxon>Eurotiales</taxon>
        <taxon>Aspergillaceae</taxon>
        <taxon>Penicillium</taxon>
    </lineage>
</organism>
<dbReference type="Proteomes" id="UP001147760">
    <property type="component" value="Unassembled WGS sequence"/>
</dbReference>
<dbReference type="OrthoDB" id="6423603at2759"/>
<proteinExistence type="predicted"/>
<keyword evidence="2" id="KW-1185">Reference proteome</keyword>
<evidence type="ECO:0000313" key="1">
    <source>
        <dbReference type="EMBL" id="KAJ5479384.1"/>
    </source>
</evidence>
<evidence type="ECO:0000313" key="2">
    <source>
        <dbReference type="Proteomes" id="UP001147760"/>
    </source>
</evidence>
<protein>
    <submittedName>
        <fullName evidence="1">Uncharacterized protein</fullName>
    </submittedName>
</protein>
<accession>A0A9W9WZ47</accession>
<reference evidence="1" key="2">
    <citation type="journal article" date="2023" name="IMA Fungus">
        <title>Comparative genomic study of the Penicillium genus elucidates a diverse pangenome and 15 lateral gene transfer events.</title>
        <authorList>
            <person name="Petersen C."/>
            <person name="Sorensen T."/>
            <person name="Nielsen M.R."/>
            <person name="Sondergaard T.E."/>
            <person name="Sorensen J.L."/>
            <person name="Fitzpatrick D.A."/>
            <person name="Frisvad J.C."/>
            <person name="Nielsen K.L."/>
        </authorList>
    </citation>
    <scope>NUCLEOTIDE SEQUENCE</scope>
    <source>
        <strain evidence="1">IBT 17660</strain>
    </source>
</reference>
<reference evidence="1" key="1">
    <citation type="submission" date="2022-12" db="EMBL/GenBank/DDBJ databases">
        <authorList>
            <person name="Petersen C."/>
        </authorList>
    </citation>
    <scope>NUCLEOTIDE SEQUENCE</scope>
    <source>
        <strain evidence="1">IBT 17660</strain>
    </source>
</reference>
<dbReference type="AlphaFoldDB" id="A0A9W9WZ47"/>
<gene>
    <name evidence="1" type="ORF">N7530_004893</name>
</gene>
<name>A0A9W9WZ47_9EURO</name>
<sequence>MSATFATAYPASQPNPGHGFITVQIPFYLTKPMIPGSPYAGLYAQIMDVVPQRAVFAYYASIERVQRVSPSSPPQLRVSRLRRV</sequence>
<comment type="caution">
    <text evidence="1">The sequence shown here is derived from an EMBL/GenBank/DDBJ whole genome shotgun (WGS) entry which is preliminary data.</text>
</comment>